<keyword evidence="1" id="KW-0812">Transmembrane</keyword>
<organism evidence="2">
    <name type="scientific">viral metagenome</name>
    <dbReference type="NCBI Taxonomy" id="1070528"/>
    <lineage>
        <taxon>unclassified sequences</taxon>
        <taxon>metagenomes</taxon>
        <taxon>organismal metagenomes</taxon>
    </lineage>
</organism>
<dbReference type="AlphaFoldDB" id="A0A6C0K5G3"/>
<proteinExistence type="predicted"/>
<evidence type="ECO:0000256" key="1">
    <source>
        <dbReference type="SAM" id="Phobius"/>
    </source>
</evidence>
<feature type="transmembrane region" description="Helical" evidence="1">
    <location>
        <begin position="12"/>
        <end position="33"/>
    </location>
</feature>
<accession>A0A6C0K5G3</accession>
<keyword evidence="1" id="KW-0472">Membrane</keyword>
<evidence type="ECO:0000313" key="2">
    <source>
        <dbReference type="EMBL" id="QHU11314.1"/>
    </source>
</evidence>
<sequence>MSKGKSHAMGIASMIAVLVVVVALSTIAMRYVYRNLSGFEDLISGNPIQIPGTVMASDQTPTPDRNTAFLCRSPNGSGNPCPEGQFCDGKTQNCLPVSVFGSMSSILPGYFS</sequence>
<reference evidence="2" key="1">
    <citation type="journal article" date="2020" name="Nature">
        <title>Giant virus diversity and host interactions through global metagenomics.</title>
        <authorList>
            <person name="Schulz F."/>
            <person name="Roux S."/>
            <person name="Paez-Espino D."/>
            <person name="Jungbluth S."/>
            <person name="Walsh D.A."/>
            <person name="Denef V.J."/>
            <person name="McMahon K.D."/>
            <person name="Konstantinidis K.T."/>
            <person name="Eloe-Fadrosh E.A."/>
            <person name="Kyrpides N.C."/>
            <person name="Woyke T."/>
        </authorList>
    </citation>
    <scope>NUCLEOTIDE SEQUENCE</scope>
    <source>
        <strain evidence="2">GVMAG-S-1101165-84</strain>
    </source>
</reference>
<protein>
    <submittedName>
        <fullName evidence="2">Uncharacterized protein</fullName>
    </submittedName>
</protein>
<keyword evidence="1" id="KW-1133">Transmembrane helix</keyword>
<dbReference type="EMBL" id="MN740781">
    <property type="protein sequence ID" value="QHU11314.1"/>
    <property type="molecule type" value="Genomic_DNA"/>
</dbReference>
<name>A0A6C0K5G3_9ZZZZ</name>